<evidence type="ECO:0000313" key="4">
    <source>
        <dbReference type="Proteomes" id="UP000034291"/>
    </source>
</evidence>
<feature type="compositionally biased region" description="Acidic residues" evidence="1">
    <location>
        <begin position="390"/>
        <end position="400"/>
    </location>
</feature>
<dbReference type="Pfam" id="PF02862">
    <property type="entry name" value="DDHD"/>
    <property type="match status" value="1"/>
</dbReference>
<dbReference type="PANTHER" id="PTHR23509:SF10">
    <property type="entry name" value="LD21067P"/>
    <property type="match status" value="1"/>
</dbReference>
<dbReference type="PROSITE" id="PS51043">
    <property type="entry name" value="DDHD"/>
    <property type="match status" value="1"/>
</dbReference>
<reference evidence="3 4" key="1">
    <citation type="submission" date="2015-02" db="EMBL/GenBank/DDBJ databases">
        <title>Draft Genome Sequences of Two Closely-Related Aflatoxigenic Aspergillus Species Obtained from the Cote d'Ivoire.</title>
        <authorList>
            <person name="Moore G.G."/>
            <person name="Beltz S.B."/>
            <person name="Mack B.M."/>
        </authorList>
    </citation>
    <scope>NUCLEOTIDE SEQUENCE [LARGE SCALE GENOMIC DNA]</scope>
    <source>
        <strain evidence="3 4">SRRC1468</strain>
    </source>
</reference>
<evidence type="ECO:0000259" key="2">
    <source>
        <dbReference type="PROSITE" id="PS51043"/>
    </source>
</evidence>
<protein>
    <recommendedName>
        <fullName evidence="2">DDHD domain-containing protein</fullName>
    </recommendedName>
</protein>
<feature type="region of interest" description="Disordered" evidence="1">
    <location>
        <begin position="675"/>
        <end position="711"/>
    </location>
</feature>
<dbReference type="Pfam" id="PF23465">
    <property type="entry name" value="DUF7131"/>
    <property type="match status" value="1"/>
</dbReference>
<sequence>MPSLVPSASPAWIVKNCSISGPRHAHISVASTIRAIMAKESQKGTFLGAIPSWSTSKNTPIQPSAGHSPLDPLQRSQGEDHTVSHRQRLSLRYYPKDCPPLRVRWFYAVDSPKWKPSPPDQKKDDSKPPPSPKKFVPFTPKDSHSIEQAFQRISDIEIEREEAHYNRPIDTTRDVSVRVPVNEDYLFDVDIQRRDLRPAYWTGPVYEVRRGTWFVQDGSTFKPCEENLATQLEEGYLKVKPWRTEDAQDSLPQILPTLRAREQESGCPPNNTESTARVSSVSTNEARKYRLFGSYMSSIVTYQDASSALLANDDFMSTVYQKLGGVPGTRLVRGFSEMKKQNETQDIKSSDQKSAREPSPAAPRDLATGSPSKRPAELLRSSTPRKQPENDDVTEMDPEETLERRVSSLAGGKDTADIEEEARRQEEKEMEDSREADNEDREREVDHLVLVTHGIGQRLGLRLESVNFIHDVNVLRKTMKSVYRASPDLQALNSEFPDKHKNCRVQVLPVCWRHLLDFPYQRVGQNRKEYDLGDADTLEDDVYPNLSDITLESVPAVRNLISDLAVDVLLYQSKYCERISSIVKQECNRIAELYKKRNPKFHGSVSLCGHSLGSAILFDILCAERPEPMSHGYSGTNNATSDLSLAFECEELFCLGSPVALFQMLKGKTIAGRPALSRGSSKIFPKESDECADPPSSASKRQPANLSAGLNLGDNRSLPKCRQLYNIFHPSDPVSYRMEPLISPAMSSLKPQPLPSVKRSIWTASGQSLSLISSRVGQSVGSLWTNFTSGVASSLLNRSLGLSSEDSVSHQNSSARPKSQQSPASASHSIHGDRSPTLIDPEIETLYEGFQKAKLGRRKEGADSEGDRDIEYQENERRLRKLKLEDEKLRLLNSNGRVDYSIQDFCKLFSMSTELTTQERGAFDISLIASIASHLSYWADEDVNHFMLSQMLCRKRRHLNNHP</sequence>
<feature type="region of interest" description="Disordered" evidence="1">
    <location>
        <begin position="261"/>
        <end position="280"/>
    </location>
</feature>
<dbReference type="InterPro" id="IPR057826">
    <property type="entry name" value="WWE_C20G8.02"/>
</dbReference>
<dbReference type="Proteomes" id="UP000034291">
    <property type="component" value="Unassembled WGS sequence"/>
</dbReference>
<accession>A0A0F8U2Q2</accession>
<feature type="compositionally biased region" description="Basic and acidic residues" evidence="1">
    <location>
        <begin position="421"/>
        <end position="442"/>
    </location>
</feature>
<dbReference type="EMBL" id="JZBS01003731">
    <property type="protein sequence ID" value="KKK13853.1"/>
    <property type="molecule type" value="Genomic_DNA"/>
</dbReference>
<dbReference type="SMART" id="SM01127">
    <property type="entry name" value="DDHD"/>
    <property type="match status" value="1"/>
</dbReference>
<feature type="compositionally biased region" description="Polar residues" evidence="1">
    <location>
        <begin position="52"/>
        <end position="62"/>
    </location>
</feature>
<dbReference type="Pfam" id="PF23463">
    <property type="entry name" value="WWE_2"/>
    <property type="match status" value="1"/>
</dbReference>
<keyword evidence="4" id="KW-1185">Reference proteome</keyword>
<dbReference type="GO" id="GO:0005737">
    <property type="term" value="C:cytoplasm"/>
    <property type="evidence" value="ECO:0007669"/>
    <property type="project" value="TreeGrafter"/>
</dbReference>
<dbReference type="PANTHER" id="PTHR23509">
    <property type="entry name" value="PA-PL1 PHOSPHOLIPASE FAMILY"/>
    <property type="match status" value="1"/>
</dbReference>
<proteinExistence type="predicted"/>
<dbReference type="GO" id="GO:0046872">
    <property type="term" value="F:metal ion binding"/>
    <property type="evidence" value="ECO:0007669"/>
    <property type="project" value="InterPro"/>
</dbReference>
<feature type="region of interest" description="Disordered" evidence="1">
    <location>
        <begin position="339"/>
        <end position="442"/>
    </location>
</feature>
<feature type="compositionally biased region" description="Basic and acidic residues" evidence="1">
    <location>
        <begin position="339"/>
        <end position="356"/>
    </location>
</feature>
<gene>
    <name evidence="3" type="ORF">ARAM_001551</name>
</gene>
<dbReference type="InterPro" id="IPR055555">
    <property type="entry name" value="PA-PLA1_DUF7131"/>
</dbReference>
<feature type="region of interest" description="Disordered" evidence="1">
    <location>
        <begin position="804"/>
        <end position="838"/>
    </location>
</feature>
<comment type="caution">
    <text evidence="3">The sequence shown here is derived from an EMBL/GenBank/DDBJ whole genome shotgun (WGS) entry which is preliminary data.</text>
</comment>
<evidence type="ECO:0000313" key="3">
    <source>
        <dbReference type="EMBL" id="KKK13853.1"/>
    </source>
</evidence>
<dbReference type="InterPro" id="IPR058055">
    <property type="entry name" value="PA-PLA1"/>
</dbReference>
<feature type="compositionally biased region" description="Polar residues" evidence="1">
    <location>
        <begin position="805"/>
        <end position="828"/>
    </location>
</feature>
<feature type="compositionally biased region" description="Polar residues" evidence="1">
    <location>
        <begin position="268"/>
        <end position="280"/>
    </location>
</feature>
<dbReference type="InterPro" id="IPR004177">
    <property type="entry name" value="DDHD_dom"/>
</dbReference>
<feature type="region of interest" description="Disordered" evidence="1">
    <location>
        <begin position="113"/>
        <end position="142"/>
    </location>
</feature>
<dbReference type="GO" id="GO:0004620">
    <property type="term" value="F:phospholipase activity"/>
    <property type="evidence" value="ECO:0007669"/>
    <property type="project" value="TreeGrafter"/>
</dbReference>
<dbReference type="STRING" id="308745.A0A0F8U2Q2"/>
<dbReference type="AlphaFoldDB" id="A0A0F8U2Q2"/>
<feature type="region of interest" description="Disordered" evidence="1">
    <location>
        <begin position="49"/>
        <end position="86"/>
    </location>
</feature>
<name>A0A0F8U2Q2_9EURO</name>
<dbReference type="OrthoDB" id="431378at2759"/>
<feature type="compositionally biased region" description="Polar residues" evidence="1">
    <location>
        <begin position="696"/>
        <end position="705"/>
    </location>
</feature>
<organism evidence="3 4">
    <name type="scientific">Aspergillus rambellii</name>
    <dbReference type="NCBI Taxonomy" id="308745"/>
    <lineage>
        <taxon>Eukaryota</taxon>
        <taxon>Fungi</taxon>
        <taxon>Dikarya</taxon>
        <taxon>Ascomycota</taxon>
        <taxon>Pezizomycotina</taxon>
        <taxon>Eurotiomycetes</taxon>
        <taxon>Eurotiomycetidae</taxon>
        <taxon>Eurotiales</taxon>
        <taxon>Aspergillaceae</taxon>
        <taxon>Aspergillus</taxon>
        <taxon>Aspergillus subgen. Nidulantes</taxon>
    </lineage>
</organism>
<feature type="domain" description="DDHD" evidence="2">
    <location>
        <begin position="645"/>
        <end position="953"/>
    </location>
</feature>
<evidence type="ECO:0000256" key="1">
    <source>
        <dbReference type="SAM" id="MobiDB-lite"/>
    </source>
</evidence>